<gene>
    <name evidence="1" type="ORF">L6452_17194</name>
</gene>
<evidence type="ECO:0000313" key="2">
    <source>
        <dbReference type="Proteomes" id="UP001055879"/>
    </source>
</evidence>
<protein>
    <submittedName>
        <fullName evidence="1">Uncharacterized protein</fullName>
    </submittedName>
</protein>
<sequence>MGDIMSLHHYFSQPVMDDSDPNHAYWSPLTTSDNAVNAPHPFKVEATSATPIGGLSHSTIFSALHAQSLSSTSRLHHKIFSSELKLLGSNKEKKSAFVAFGKRNLDSQKDNSAKTLECIRNGESFGSRRGEFYYKIVLLVAFSCLDGYWGYLFLSQLVSEYGNVYIFPIYIPKVDSDTLLIQFENKRQFYAFNFCDFGHFERTRVVSWHSHTFTRALIILSGTGKGGFLNLCGHRIGYWRRKFNGGLSEVFTSQRKKILSITTHTPPLSFSLSFIHRLNKIPCASGYGIFPNTDTQHNSRFTLPPDSPSPIPVPPPFTTAHR</sequence>
<accession>A0ACB9C2N0</accession>
<organism evidence="1 2">
    <name type="scientific">Arctium lappa</name>
    <name type="common">Greater burdock</name>
    <name type="synonym">Lappa major</name>
    <dbReference type="NCBI Taxonomy" id="4217"/>
    <lineage>
        <taxon>Eukaryota</taxon>
        <taxon>Viridiplantae</taxon>
        <taxon>Streptophyta</taxon>
        <taxon>Embryophyta</taxon>
        <taxon>Tracheophyta</taxon>
        <taxon>Spermatophyta</taxon>
        <taxon>Magnoliopsida</taxon>
        <taxon>eudicotyledons</taxon>
        <taxon>Gunneridae</taxon>
        <taxon>Pentapetalae</taxon>
        <taxon>asterids</taxon>
        <taxon>campanulids</taxon>
        <taxon>Asterales</taxon>
        <taxon>Asteraceae</taxon>
        <taxon>Carduoideae</taxon>
        <taxon>Cardueae</taxon>
        <taxon>Arctiinae</taxon>
        <taxon>Arctium</taxon>
    </lineage>
</organism>
<dbReference type="EMBL" id="CM042051">
    <property type="protein sequence ID" value="KAI3728556.1"/>
    <property type="molecule type" value="Genomic_DNA"/>
</dbReference>
<evidence type="ECO:0000313" key="1">
    <source>
        <dbReference type="EMBL" id="KAI3728556.1"/>
    </source>
</evidence>
<comment type="caution">
    <text evidence="1">The sequence shown here is derived from an EMBL/GenBank/DDBJ whole genome shotgun (WGS) entry which is preliminary data.</text>
</comment>
<proteinExistence type="predicted"/>
<reference evidence="2" key="1">
    <citation type="journal article" date="2022" name="Mol. Ecol. Resour.">
        <title>The genomes of chicory, endive, great burdock and yacon provide insights into Asteraceae palaeo-polyploidization history and plant inulin production.</title>
        <authorList>
            <person name="Fan W."/>
            <person name="Wang S."/>
            <person name="Wang H."/>
            <person name="Wang A."/>
            <person name="Jiang F."/>
            <person name="Liu H."/>
            <person name="Zhao H."/>
            <person name="Xu D."/>
            <person name="Zhang Y."/>
        </authorList>
    </citation>
    <scope>NUCLEOTIDE SEQUENCE [LARGE SCALE GENOMIC DNA]</scope>
    <source>
        <strain evidence="2">cv. Niubang</strain>
    </source>
</reference>
<dbReference type="Proteomes" id="UP001055879">
    <property type="component" value="Linkage Group LG05"/>
</dbReference>
<keyword evidence="2" id="KW-1185">Reference proteome</keyword>
<reference evidence="1 2" key="2">
    <citation type="journal article" date="2022" name="Mol. Ecol. Resour.">
        <title>The genomes of chicory, endive, great burdock and yacon provide insights into Asteraceae paleo-polyploidization history and plant inulin production.</title>
        <authorList>
            <person name="Fan W."/>
            <person name="Wang S."/>
            <person name="Wang H."/>
            <person name="Wang A."/>
            <person name="Jiang F."/>
            <person name="Liu H."/>
            <person name="Zhao H."/>
            <person name="Xu D."/>
            <person name="Zhang Y."/>
        </authorList>
    </citation>
    <scope>NUCLEOTIDE SEQUENCE [LARGE SCALE GENOMIC DNA]</scope>
    <source>
        <strain evidence="2">cv. Niubang</strain>
    </source>
</reference>
<name>A0ACB9C2N0_ARCLA</name>